<gene>
    <name evidence="1" type="ORF">MML48_2g00000332</name>
</gene>
<reference evidence="1" key="1">
    <citation type="submission" date="2022-04" db="EMBL/GenBank/DDBJ databases">
        <title>Chromosome-scale genome assembly of Holotrichia oblita Faldermann.</title>
        <authorList>
            <person name="Rongchong L."/>
        </authorList>
    </citation>
    <scope>NUCLEOTIDE SEQUENCE</scope>
    <source>
        <strain evidence="1">81SQS9</strain>
    </source>
</reference>
<evidence type="ECO:0000313" key="1">
    <source>
        <dbReference type="EMBL" id="KAI4466971.1"/>
    </source>
</evidence>
<comment type="caution">
    <text evidence="1">The sequence shown here is derived from an EMBL/GenBank/DDBJ whole genome shotgun (WGS) entry which is preliminary data.</text>
</comment>
<evidence type="ECO:0000313" key="2">
    <source>
        <dbReference type="Proteomes" id="UP001056778"/>
    </source>
</evidence>
<name>A0ACB9TJB7_HOLOL</name>
<dbReference type="Proteomes" id="UP001056778">
    <property type="component" value="Chromosome 2"/>
</dbReference>
<organism evidence="1 2">
    <name type="scientific">Holotrichia oblita</name>
    <name type="common">Chafer beetle</name>
    <dbReference type="NCBI Taxonomy" id="644536"/>
    <lineage>
        <taxon>Eukaryota</taxon>
        <taxon>Metazoa</taxon>
        <taxon>Ecdysozoa</taxon>
        <taxon>Arthropoda</taxon>
        <taxon>Hexapoda</taxon>
        <taxon>Insecta</taxon>
        <taxon>Pterygota</taxon>
        <taxon>Neoptera</taxon>
        <taxon>Endopterygota</taxon>
        <taxon>Coleoptera</taxon>
        <taxon>Polyphaga</taxon>
        <taxon>Scarabaeiformia</taxon>
        <taxon>Scarabaeidae</taxon>
        <taxon>Melolonthinae</taxon>
        <taxon>Holotrichia</taxon>
    </lineage>
</organism>
<protein>
    <submittedName>
        <fullName evidence="1">Uncharacterized protein</fullName>
    </submittedName>
</protein>
<sequence length="133" mass="14362">MYQDDSNGENTFEIIDKKIDDSVGERAESMSSISSSASLLPSPSVSVPAIPSGNLLSNVPPPAALPSFIAAAPQLPPSTRVIAPPTQTGTIKKVDSPMPVAVPLQSSLTVTNREPFYQTQFRYVFMRKRMKIL</sequence>
<keyword evidence="2" id="KW-1185">Reference proteome</keyword>
<accession>A0ACB9TJB7</accession>
<dbReference type="EMBL" id="CM043016">
    <property type="protein sequence ID" value="KAI4466971.1"/>
    <property type="molecule type" value="Genomic_DNA"/>
</dbReference>
<proteinExistence type="predicted"/>